<organism evidence="2 3">
    <name type="scientific">Agrocybe pediades</name>
    <dbReference type="NCBI Taxonomy" id="84607"/>
    <lineage>
        <taxon>Eukaryota</taxon>
        <taxon>Fungi</taxon>
        <taxon>Dikarya</taxon>
        <taxon>Basidiomycota</taxon>
        <taxon>Agaricomycotina</taxon>
        <taxon>Agaricomycetes</taxon>
        <taxon>Agaricomycetidae</taxon>
        <taxon>Agaricales</taxon>
        <taxon>Agaricineae</taxon>
        <taxon>Strophariaceae</taxon>
        <taxon>Agrocybe</taxon>
    </lineage>
</organism>
<keyword evidence="3" id="KW-1185">Reference proteome</keyword>
<evidence type="ECO:0000313" key="3">
    <source>
        <dbReference type="Proteomes" id="UP000521872"/>
    </source>
</evidence>
<sequence>MRIEKLNLGGFSLDRSRGTSCIGIQLVEGDRVTFQTISTHNQFPLSSLRTSPLPHHATIKEWGEKPIVSRTEQEESYGGDALFSALWSDVGPEFYARCGTGIREGRGWQVQDPNIHIWNVDDAHSSTVPGEWEWLNEQEVHDIWKEESERMKLELEERARESQTSLCTFLPGNGVADFLIDRKRMGWMRMEYVPKYWGIRHSTAGLDQFSTWTIERRKDGSWVMVITRLRGDAETIIQEIIAEFAKKHGVSIIEYWRVGDTERDDHLPCFKWYDPERSTSCFNEK</sequence>
<dbReference type="InterPro" id="IPR053013">
    <property type="entry name" value="LAT"/>
</dbReference>
<feature type="domain" description="LYC1 C-terminal" evidence="1">
    <location>
        <begin position="123"/>
        <end position="276"/>
    </location>
</feature>
<reference evidence="2 3" key="1">
    <citation type="submission" date="2019-12" db="EMBL/GenBank/DDBJ databases">
        <authorList>
            <person name="Floudas D."/>
            <person name="Bentzer J."/>
            <person name="Ahren D."/>
            <person name="Johansson T."/>
            <person name="Persson P."/>
            <person name="Tunlid A."/>
        </authorList>
    </citation>
    <scope>NUCLEOTIDE SEQUENCE [LARGE SCALE GENOMIC DNA]</scope>
    <source>
        <strain evidence="2 3">CBS 102.39</strain>
    </source>
</reference>
<dbReference type="AlphaFoldDB" id="A0A8H4VVG8"/>
<name>A0A8H4VVG8_9AGAR</name>
<protein>
    <recommendedName>
        <fullName evidence="1">LYC1 C-terminal domain-containing protein</fullName>
    </recommendedName>
</protein>
<dbReference type="PANTHER" id="PTHR34815:SF2">
    <property type="entry name" value="N-ACETYLTRANSFERASE DOMAIN-CONTAINING PROTEIN"/>
    <property type="match status" value="1"/>
</dbReference>
<comment type="caution">
    <text evidence="2">The sequence shown here is derived from an EMBL/GenBank/DDBJ whole genome shotgun (WGS) entry which is preliminary data.</text>
</comment>
<proteinExistence type="predicted"/>
<dbReference type="Proteomes" id="UP000521872">
    <property type="component" value="Unassembled WGS sequence"/>
</dbReference>
<accession>A0A8H4VVG8</accession>
<dbReference type="EMBL" id="JAACJL010000004">
    <property type="protein sequence ID" value="KAF4621795.1"/>
    <property type="molecule type" value="Genomic_DNA"/>
</dbReference>
<dbReference type="InterPro" id="IPR055100">
    <property type="entry name" value="GNAT_LYC1-like"/>
</dbReference>
<evidence type="ECO:0000259" key="1">
    <source>
        <dbReference type="Pfam" id="PF22998"/>
    </source>
</evidence>
<gene>
    <name evidence="2" type="ORF">D9613_012126</name>
</gene>
<dbReference type="Pfam" id="PF22998">
    <property type="entry name" value="GNAT_LYC1-like"/>
    <property type="match status" value="1"/>
</dbReference>
<evidence type="ECO:0000313" key="2">
    <source>
        <dbReference type="EMBL" id="KAF4621795.1"/>
    </source>
</evidence>
<dbReference type="PANTHER" id="PTHR34815">
    <property type="entry name" value="LYSINE ACETYLTRANSFERASE"/>
    <property type="match status" value="1"/>
</dbReference>